<proteinExistence type="predicted"/>
<sequence>MVQYSIHPFVKMWEMEQNRIEKLLLYSIQNVGDRAKWNRTTSSVATESLIRLRHIKDLVLTNTAI</sequence>
<organism evidence="1 2">
    <name type="scientific">Dreissena polymorpha</name>
    <name type="common">Zebra mussel</name>
    <name type="synonym">Mytilus polymorpha</name>
    <dbReference type="NCBI Taxonomy" id="45954"/>
    <lineage>
        <taxon>Eukaryota</taxon>
        <taxon>Metazoa</taxon>
        <taxon>Spiralia</taxon>
        <taxon>Lophotrochozoa</taxon>
        <taxon>Mollusca</taxon>
        <taxon>Bivalvia</taxon>
        <taxon>Autobranchia</taxon>
        <taxon>Heteroconchia</taxon>
        <taxon>Euheterodonta</taxon>
        <taxon>Imparidentia</taxon>
        <taxon>Neoheterodontei</taxon>
        <taxon>Myida</taxon>
        <taxon>Dreissenoidea</taxon>
        <taxon>Dreissenidae</taxon>
        <taxon>Dreissena</taxon>
    </lineage>
</organism>
<dbReference type="EMBL" id="JAIWYP010000015">
    <property type="protein sequence ID" value="KAH3704471.1"/>
    <property type="molecule type" value="Genomic_DNA"/>
</dbReference>
<evidence type="ECO:0000313" key="2">
    <source>
        <dbReference type="Proteomes" id="UP000828390"/>
    </source>
</evidence>
<dbReference type="Proteomes" id="UP000828390">
    <property type="component" value="Unassembled WGS sequence"/>
</dbReference>
<accession>A0A9D3YTX7</accession>
<protein>
    <submittedName>
        <fullName evidence="1">Uncharacterized protein</fullName>
    </submittedName>
</protein>
<reference evidence="1" key="2">
    <citation type="submission" date="2020-11" db="EMBL/GenBank/DDBJ databases">
        <authorList>
            <person name="McCartney M.A."/>
            <person name="Auch B."/>
            <person name="Kono T."/>
            <person name="Mallez S."/>
            <person name="Becker A."/>
            <person name="Gohl D.M."/>
            <person name="Silverstein K.A.T."/>
            <person name="Koren S."/>
            <person name="Bechman K.B."/>
            <person name="Herman A."/>
            <person name="Abrahante J.E."/>
            <person name="Garbe J."/>
        </authorList>
    </citation>
    <scope>NUCLEOTIDE SEQUENCE</scope>
    <source>
        <strain evidence="1">Duluth1</strain>
        <tissue evidence="1">Whole animal</tissue>
    </source>
</reference>
<evidence type="ECO:0000313" key="1">
    <source>
        <dbReference type="EMBL" id="KAH3704471.1"/>
    </source>
</evidence>
<reference evidence="1" key="1">
    <citation type="journal article" date="2019" name="bioRxiv">
        <title>The Genome of the Zebra Mussel, Dreissena polymorpha: A Resource for Invasive Species Research.</title>
        <authorList>
            <person name="McCartney M.A."/>
            <person name="Auch B."/>
            <person name="Kono T."/>
            <person name="Mallez S."/>
            <person name="Zhang Y."/>
            <person name="Obille A."/>
            <person name="Becker A."/>
            <person name="Abrahante J.E."/>
            <person name="Garbe J."/>
            <person name="Badalamenti J.P."/>
            <person name="Herman A."/>
            <person name="Mangelson H."/>
            <person name="Liachko I."/>
            <person name="Sullivan S."/>
            <person name="Sone E.D."/>
            <person name="Koren S."/>
            <person name="Silverstein K.A.T."/>
            <person name="Beckman K.B."/>
            <person name="Gohl D.M."/>
        </authorList>
    </citation>
    <scope>NUCLEOTIDE SEQUENCE</scope>
    <source>
        <strain evidence="1">Duluth1</strain>
        <tissue evidence="1">Whole animal</tissue>
    </source>
</reference>
<gene>
    <name evidence="1" type="ORF">DPMN_079527</name>
</gene>
<name>A0A9D3YTX7_DREPO</name>
<dbReference type="AlphaFoldDB" id="A0A9D3YTX7"/>
<comment type="caution">
    <text evidence="1">The sequence shown here is derived from an EMBL/GenBank/DDBJ whole genome shotgun (WGS) entry which is preliminary data.</text>
</comment>
<keyword evidence="2" id="KW-1185">Reference proteome</keyword>